<keyword evidence="1" id="KW-0732">Signal</keyword>
<organism evidence="2 3">
    <name type="scientific">Mucilaginibacter psychrotolerans</name>
    <dbReference type="NCBI Taxonomy" id="1524096"/>
    <lineage>
        <taxon>Bacteria</taxon>
        <taxon>Pseudomonadati</taxon>
        <taxon>Bacteroidota</taxon>
        <taxon>Sphingobacteriia</taxon>
        <taxon>Sphingobacteriales</taxon>
        <taxon>Sphingobacteriaceae</taxon>
        <taxon>Mucilaginibacter</taxon>
    </lineage>
</organism>
<proteinExistence type="predicted"/>
<dbReference type="Proteomes" id="UP000297540">
    <property type="component" value="Unassembled WGS sequence"/>
</dbReference>
<evidence type="ECO:0000313" key="3">
    <source>
        <dbReference type="Proteomes" id="UP000297540"/>
    </source>
</evidence>
<dbReference type="EMBL" id="SOZE01000045">
    <property type="protein sequence ID" value="TFF33438.1"/>
    <property type="molecule type" value="Genomic_DNA"/>
</dbReference>
<evidence type="ECO:0008006" key="4">
    <source>
        <dbReference type="Google" id="ProtNLM"/>
    </source>
</evidence>
<feature type="signal peptide" evidence="1">
    <location>
        <begin position="1"/>
        <end position="19"/>
    </location>
</feature>
<feature type="chain" id="PRO_5021223397" description="Tail fiber protein" evidence="1">
    <location>
        <begin position="20"/>
        <end position="185"/>
    </location>
</feature>
<dbReference type="AlphaFoldDB" id="A0A4Y8S367"/>
<name>A0A4Y8S367_9SPHI</name>
<reference evidence="2 3" key="1">
    <citation type="journal article" date="2017" name="Int. J. Syst. Evol. Microbiol.">
        <title>Mucilaginibacterpsychrotolerans sp. nov., isolated from peatlands.</title>
        <authorList>
            <person name="Deng Y."/>
            <person name="Shen L."/>
            <person name="Xu B."/>
            <person name="Liu Y."/>
            <person name="Gu Z."/>
            <person name="Liu H."/>
            <person name="Zhou Y."/>
        </authorList>
    </citation>
    <scope>NUCLEOTIDE SEQUENCE [LARGE SCALE GENOMIC DNA]</scope>
    <source>
        <strain evidence="2 3">NH7-4</strain>
    </source>
</reference>
<evidence type="ECO:0000256" key="1">
    <source>
        <dbReference type="SAM" id="SignalP"/>
    </source>
</evidence>
<dbReference type="SUPFAM" id="SSF88874">
    <property type="entry name" value="Receptor-binding domain of short tail fibre protein gp12"/>
    <property type="match status" value="1"/>
</dbReference>
<keyword evidence="3" id="KW-1185">Reference proteome</keyword>
<sequence>MKKIILAVSVLGLILTAYAFTQRNESPASGLGDVKYSILPPDQFQKLNGDGWILADGRAIKGSKLHLFAGIINAPDARGMFLRGLNYGRNDDKIKPDGRQAGQYQPDTVGPHSHGWTGEAGYLGGYGYPDNAERRWTADGLKAHPKEHNEKNRYVAAAQKDYAVFGVGTETRPKNIAMYIYIKIN</sequence>
<protein>
    <recommendedName>
        <fullName evidence="4">Tail fiber protein</fullName>
    </recommendedName>
</protein>
<comment type="caution">
    <text evidence="2">The sequence shown here is derived from an EMBL/GenBank/DDBJ whole genome shotgun (WGS) entry which is preliminary data.</text>
</comment>
<dbReference type="RefSeq" id="WP_133228962.1">
    <property type="nucleotide sequence ID" value="NZ_SOZE01000045.1"/>
</dbReference>
<gene>
    <name evidence="2" type="ORF">E2R66_25855</name>
</gene>
<evidence type="ECO:0000313" key="2">
    <source>
        <dbReference type="EMBL" id="TFF33438.1"/>
    </source>
</evidence>
<accession>A0A4Y8S367</accession>
<dbReference type="OrthoDB" id="9810174at2"/>